<comment type="caution">
    <text evidence="1">The sequence shown here is derived from an EMBL/GenBank/DDBJ whole genome shotgun (WGS) entry which is preliminary data.</text>
</comment>
<dbReference type="EMBL" id="CAJVPW010022973">
    <property type="protein sequence ID" value="CAG8699479.1"/>
    <property type="molecule type" value="Genomic_DNA"/>
</dbReference>
<protein>
    <submittedName>
        <fullName evidence="1">10223_t:CDS:1</fullName>
    </submittedName>
</protein>
<evidence type="ECO:0000313" key="1">
    <source>
        <dbReference type="EMBL" id="CAG8699479.1"/>
    </source>
</evidence>
<name>A0ACA9PF83_9GLOM</name>
<evidence type="ECO:0000313" key="2">
    <source>
        <dbReference type="Proteomes" id="UP000789366"/>
    </source>
</evidence>
<feature type="non-terminal residue" evidence="1">
    <location>
        <position position="323"/>
    </location>
</feature>
<dbReference type="Proteomes" id="UP000789366">
    <property type="component" value="Unassembled WGS sequence"/>
</dbReference>
<organism evidence="1 2">
    <name type="scientific">Cetraspora pellucida</name>
    <dbReference type="NCBI Taxonomy" id="1433469"/>
    <lineage>
        <taxon>Eukaryota</taxon>
        <taxon>Fungi</taxon>
        <taxon>Fungi incertae sedis</taxon>
        <taxon>Mucoromycota</taxon>
        <taxon>Glomeromycotina</taxon>
        <taxon>Glomeromycetes</taxon>
        <taxon>Diversisporales</taxon>
        <taxon>Gigasporaceae</taxon>
        <taxon>Cetraspora</taxon>
    </lineage>
</organism>
<sequence>NRRERDSGMVGCSWHVNLSFPKMALGVRINSIVDEHNHPMNLLIVETALRFRRLTDDMLEKLDRCSRLTDVVKEIQETFDKQSKRALVNEFKNEIATRGLPNVMEEYFPEMSRLLREYLTPQIFQKQSDQMSQSLCYDVFLVDNWSMLLEKSRIDQQIHSSVPMYQIVENTLSQLSCQPLLFNHISDVRKTEIIKHKQGPKQKYGFGMGYAKKALDYAIRANKVCELVSYLERFIEDTKGELDKQQDDIGSIENLVVSDPICAQHKGRQPNRYKLEGEVLYKKNIHSATNSTNQVSNENELAQSYSSNSSSSKRVRHCQKCKQ</sequence>
<proteinExistence type="predicted"/>
<accession>A0ACA9PF83</accession>
<feature type="non-terminal residue" evidence="1">
    <location>
        <position position="1"/>
    </location>
</feature>
<gene>
    <name evidence="1" type="ORF">SPELUC_LOCUS11199</name>
</gene>
<reference evidence="1" key="1">
    <citation type="submission" date="2021-06" db="EMBL/GenBank/DDBJ databases">
        <authorList>
            <person name="Kallberg Y."/>
            <person name="Tangrot J."/>
            <person name="Rosling A."/>
        </authorList>
    </citation>
    <scope>NUCLEOTIDE SEQUENCE</scope>
    <source>
        <strain evidence="1">28 12/20/2015</strain>
    </source>
</reference>
<keyword evidence="2" id="KW-1185">Reference proteome</keyword>